<dbReference type="PANTHER" id="PTHR43289:SF6">
    <property type="entry name" value="SERINE_THREONINE-PROTEIN KINASE NEKL-3"/>
    <property type="match status" value="1"/>
</dbReference>
<keyword evidence="3" id="KW-0808">Transferase</keyword>
<gene>
    <name evidence="8" type="ORF">Daura_30390</name>
</gene>
<dbReference type="GO" id="GO:0005524">
    <property type="term" value="F:ATP binding"/>
    <property type="evidence" value="ECO:0007669"/>
    <property type="project" value="UniProtKB-KW"/>
</dbReference>
<evidence type="ECO:0000256" key="5">
    <source>
        <dbReference type="ARBA" id="ARBA00022777"/>
    </source>
</evidence>
<keyword evidence="9" id="KW-1185">Reference proteome</keyword>
<evidence type="ECO:0000256" key="4">
    <source>
        <dbReference type="ARBA" id="ARBA00022741"/>
    </source>
</evidence>
<feature type="domain" description="Protein kinase" evidence="7">
    <location>
        <begin position="49"/>
        <end position="308"/>
    </location>
</feature>
<dbReference type="GO" id="GO:0030247">
    <property type="term" value="F:polysaccharide binding"/>
    <property type="evidence" value="ECO:0007669"/>
    <property type="project" value="InterPro"/>
</dbReference>
<evidence type="ECO:0000313" key="9">
    <source>
        <dbReference type="Proteomes" id="UP001058003"/>
    </source>
</evidence>
<dbReference type="Gene3D" id="2.60.40.290">
    <property type="match status" value="1"/>
</dbReference>
<dbReference type="EMBL" id="CP073767">
    <property type="protein sequence ID" value="UWZ51071.1"/>
    <property type="molecule type" value="Genomic_DNA"/>
</dbReference>
<dbReference type="GO" id="GO:0005975">
    <property type="term" value="P:carbohydrate metabolic process"/>
    <property type="evidence" value="ECO:0007669"/>
    <property type="project" value="InterPro"/>
</dbReference>
<keyword evidence="6" id="KW-0067">ATP-binding</keyword>
<keyword evidence="4" id="KW-0547">Nucleotide-binding</keyword>
<reference evidence="8" key="1">
    <citation type="submission" date="2021-04" db="EMBL/GenBank/DDBJ databases">
        <title>Dactylosporangium aurantiacum NRRL B-8018 full assembly.</title>
        <authorList>
            <person name="Hartkoorn R.C."/>
            <person name="Beaudoing E."/>
            <person name="Hot D."/>
        </authorList>
    </citation>
    <scope>NUCLEOTIDE SEQUENCE</scope>
    <source>
        <strain evidence="8">NRRL B-8018</strain>
    </source>
</reference>
<evidence type="ECO:0000256" key="3">
    <source>
        <dbReference type="ARBA" id="ARBA00022679"/>
    </source>
</evidence>
<evidence type="ECO:0000259" key="7">
    <source>
        <dbReference type="PROSITE" id="PS50011"/>
    </source>
</evidence>
<dbReference type="Pfam" id="PF00069">
    <property type="entry name" value="Pkinase"/>
    <property type="match status" value="1"/>
</dbReference>
<evidence type="ECO:0000256" key="1">
    <source>
        <dbReference type="ARBA" id="ARBA00012513"/>
    </source>
</evidence>
<dbReference type="KEGG" id="daur:Daura_30390"/>
<keyword evidence="2" id="KW-0723">Serine/threonine-protein kinase</keyword>
<dbReference type="GO" id="GO:0004674">
    <property type="term" value="F:protein serine/threonine kinase activity"/>
    <property type="evidence" value="ECO:0007669"/>
    <property type="project" value="UniProtKB-KW"/>
</dbReference>
<protein>
    <recommendedName>
        <fullName evidence="1">non-specific serine/threonine protein kinase</fullName>
        <ecNumber evidence="1">2.7.11.1</ecNumber>
    </recommendedName>
</protein>
<dbReference type="CDD" id="cd14014">
    <property type="entry name" value="STKc_PknB_like"/>
    <property type="match status" value="1"/>
</dbReference>
<dbReference type="InterPro" id="IPR012291">
    <property type="entry name" value="CBM2_carb-bd_dom_sf"/>
</dbReference>
<dbReference type="PANTHER" id="PTHR43289">
    <property type="entry name" value="MITOGEN-ACTIVATED PROTEIN KINASE KINASE KINASE 20-RELATED"/>
    <property type="match status" value="1"/>
</dbReference>
<dbReference type="AlphaFoldDB" id="A0A9Q9MFZ4"/>
<dbReference type="InterPro" id="IPR008271">
    <property type="entry name" value="Ser/Thr_kinase_AS"/>
</dbReference>
<dbReference type="Gene3D" id="3.30.200.20">
    <property type="entry name" value="Phosphorylase Kinase, domain 1"/>
    <property type="match status" value="1"/>
</dbReference>
<sequence length="506" mass="53620">MTADSSCNCHTFDGCPPCPVVRIAVSAPVGAERRTPGGGEVMPMIGGRYRLIAEAGTGGMASVWRAVDVRLERTVAVKMLQPHLAGAQARAEVEARAAARLVHPNIAVVHDAGRLRRGLRRRLPYLVMEFVDGETLGQRLAGSESMPWQQAVRIAVQVADALNAAHLHRVVHRDIKPGNIILTASRVKVVDFGLAAFCGVLPAGPVGVMLGTPEYMAPEQVRGEPVSAAADVYALGLVLMQMLTGALPWTAADRPGLVQQRCGSPQVRMPPMAQVPAAVVALCDQCLSNDPERRPSSREVARVLREVLVEHGTYPEPDTHEVSGRYRPAPVATPRPVRWESPARHRRHRRSVVTLVAVLAAVLGWIHPIGRPSTATASGTAGAVAAAGPGQAPPAACAVRYTSHRDGTTFAAELSVAGRVRQPWTLQFTVPAGQHVAAVTGMPWSQTDTRVTLTGTEPLSAGRQLTATMSGALDRVDAPPPTGFAVNGISCERVVSVLATSRKDSA</sequence>
<dbReference type="RefSeq" id="WP_081971699.1">
    <property type="nucleotide sequence ID" value="NZ_CP073767.1"/>
</dbReference>
<dbReference type="Proteomes" id="UP001058003">
    <property type="component" value="Chromosome"/>
</dbReference>
<dbReference type="InterPro" id="IPR000719">
    <property type="entry name" value="Prot_kinase_dom"/>
</dbReference>
<evidence type="ECO:0000313" key="8">
    <source>
        <dbReference type="EMBL" id="UWZ51071.1"/>
    </source>
</evidence>
<dbReference type="OrthoDB" id="4408092at2"/>
<name>A0A9Q9MFZ4_9ACTN</name>
<dbReference type="Gene3D" id="1.10.510.10">
    <property type="entry name" value="Transferase(Phosphotransferase) domain 1"/>
    <property type="match status" value="1"/>
</dbReference>
<accession>A0A9Q9MFZ4</accession>
<keyword evidence="5 8" id="KW-0418">Kinase</keyword>
<dbReference type="PROSITE" id="PS50011">
    <property type="entry name" value="PROTEIN_KINASE_DOM"/>
    <property type="match status" value="1"/>
</dbReference>
<dbReference type="InterPro" id="IPR008965">
    <property type="entry name" value="CBM2/CBM3_carb-bd_dom_sf"/>
</dbReference>
<dbReference type="SUPFAM" id="SSF49384">
    <property type="entry name" value="Carbohydrate-binding domain"/>
    <property type="match status" value="1"/>
</dbReference>
<dbReference type="EC" id="2.7.11.1" evidence="1"/>
<dbReference type="InterPro" id="IPR001919">
    <property type="entry name" value="CBD2"/>
</dbReference>
<dbReference type="InterPro" id="IPR011009">
    <property type="entry name" value="Kinase-like_dom_sf"/>
</dbReference>
<evidence type="ECO:0000256" key="2">
    <source>
        <dbReference type="ARBA" id="ARBA00022527"/>
    </source>
</evidence>
<dbReference type="PROSITE" id="PS00108">
    <property type="entry name" value="PROTEIN_KINASE_ST"/>
    <property type="match status" value="1"/>
</dbReference>
<organism evidence="8 9">
    <name type="scientific">Dactylosporangium aurantiacum</name>
    <dbReference type="NCBI Taxonomy" id="35754"/>
    <lineage>
        <taxon>Bacteria</taxon>
        <taxon>Bacillati</taxon>
        <taxon>Actinomycetota</taxon>
        <taxon>Actinomycetes</taxon>
        <taxon>Micromonosporales</taxon>
        <taxon>Micromonosporaceae</taxon>
        <taxon>Dactylosporangium</taxon>
    </lineage>
</organism>
<dbReference type="SUPFAM" id="SSF56112">
    <property type="entry name" value="Protein kinase-like (PK-like)"/>
    <property type="match status" value="1"/>
</dbReference>
<evidence type="ECO:0000256" key="6">
    <source>
        <dbReference type="ARBA" id="ARBA00022840"/>
    </source>
</evidence>
<proteinExistence type="predicted"/>
<dbReference type="SMART" id="SM00220">
    <property type="entry name" value="S_TKc"/>
    <property type="match status" value="1"/>
</dbReference>
<dbReference type="GO" id="GO:0004553">
    <property type="term" value="F:hydrolase activity, hydrolyzing O-glycosyl compounds"/>
    <property type="evidence" value="ECO:0007669"/>
    <property type="project" value="InterPro"/>
</dbReference>
<dbReference type="SMART" id="SM00637">
    <property type="entry name" value="CBD_II"/>
    <property type="match status" value="1"/>
</dbReference>